<dbReference type="AlphaFoldDB" id="A0A8H8DKV6"/>
<comment type="caution">
    <text evidence="2">The sequence shown here is derived from an EMBL/GenBank/DDBJ whole genome shotgun (WGS) entry which is preliminary data.</text>
</comment>
<feature type="compositionally biased region" description="Basic residues" evidence="1">
    <location>
        <begin position="61"/>
        <end position="70"/>
    </location>
</feature>
<evidence type="ECO:0000256" key="1">
    <source>
        <dbReference type="SAM" id="MobiDB-lite"/>
    </source>
</evidence>
<name>A0A8H8DKV6_9FUNG</name>
<accession>A0A8H8DKV6</accession>
<evidence type="ECO:0000313" key="2">
    <source>
        <dbReference type="EMBL" id="KAG5462249.1"/>
    </source>
</evidence>
<sequence length="185" mass="19447">MPTDSSTAMVSFHDGPLRYFTAESVESLAGSLRSASTVSETLFRTERALATSKAYIARQVRPGHRHRPAPHPHEWASGGGISRFSRGFGPSNSASTRLSRGRHAAGASSLPAFDNEGLGSPSSSASSLATAAAAAMEAQLGVETDPAELAHTATGGYEYIQDENMDDGDMEMAEYSDEGSYPESS</sequence>
<reference evidence="2 3" key="1">
    <citation type="journal article" name="Sci. Rep.">
        <title>Genome-scale phylogenetic analyses confirm Olpidium as the closest living zoosporic fungus to the non-flagellated, terrestrial fungi.</title>
        <authorList>
            <person name="Chang Y."/>
            <person name="Rochon D."/>
            <person name="Sekimoto S."/>
            <person name="Wang Y."/>
            <person name="Chovatia M."/>
            <person name="Sandor L."/>
            <person name="Salamov A."/>
            <person name="Grigoriev I.V."/>
            <person name="Stajich J.E."/>
            <person name="Spatafora J.W."/>
        </authorList>
    </citation>
    <scope>NUCLEOTIDE SEQUENCE [LARGE SCALE GENOMIC DNA]</scope>
    <source>
        <strain evidence="2">S191</strain>
    </source>
</reference>
<organism evidence="2 3">
    <name type="scientific">Olpidium bornovanus</name>
    <dbReference type="NCBI Taxonomy" id="278681"/>
    <lineage>
        <taxon>Eukaryota</taxon>
        <taxon>Fungi</taxon>
        <taxon>Fungi incertae sedis</taxon>
        <taxon>Olpidiomycota</taxon>
        <taxon>Olpidiomycotina</taxon>
        <taxon>Olpidiomycetes</taxon>
        <taxon>Olpidiales</taxon>
        <taxon>Olpidiaceae</taxon>
        <taxon>Olpidium</taxon>
    </lineage>
</organism>
<evidence type="ECO:0000313" key="3">
    <source>
        <dbReference type="Proteomes" id="UP000673691"/>
    </source>
</evidence>
<proteinExistence type="predicted"/>
<dbReference type="EMBL" id="JAEFCI010002419">
    <property type="protein sequence ID" value="KAG5462249.1"/>
    <property type="molecule type" value="Genomic_DNA"/>
</dbReference>
<feature type="region of interest" description="Disordered" evidence="1">
    <location>
        <begin position="60"/>
        <end position="125"/>
    </location>
</feature>
<keyword evidence="3" id="KW-1185">Reference proteome</keyword>
<dbReference type="Proteomes" id="UP000673691">
    <property type="component" value="Unassembled WGS sequence"/>
</dbReference>
<feature type="compositionally biased region" description="Low complexity" evidence="1">
    <location>
        <begin position="82"/>
        <end position="91"/>
    </location>
</feature>
<gene>
    <name evidence="2" type="ORF">BJ554DRAFT_5450</name>
</gene>
<feature type="compositionally biased region" description="Acidic residues" evidence="1">
    <location>
        <begin position="166"/>
        <end position="177"/>
    </location>
</feature>
<feature type="region of interest" description="Disordered" evidence="1">
    <location>
        <begin position="166"/>
        <end position="185"/>
    </location>
</feature>
<protein>
    <submittedName>
        <fullName evidence="2">Uncharacterized protein</fullName>
    </submittedName>
</protein>